<evidence type="ECO:0000256" key="2">
    <source>
        <dbReference type="ARBA" id="ARBA00022448"/>
    </source>
</evidence>
<evidence type="ECO:0000256" key="5">
    <source>
        <dbReference type="ARBA" id="ARBA00022989"/>
    </source>
</evidence>
<dbReference type="InterPro" id="IPR014743">
    <property type="entry name" value="Cl-channel_core"/>
</dbReference>
<dbReference type="Gene3D" id="3.10.580.10">
    <property type="entry name" value="CBS-domain"/>
    <property type="match status" value="1"/>
</dbReference>
<dbReference type="EMBL" id="OC869632">
    <property type="protein sequence ID" value="CAD7634649.1"/>
    <property type="molecule type" value="Genomic_DNA"/>
</dbReference>
<evidence type="ECO:0000256" key="4">
    <source>
        <dbReference type="ARBA" id="ARBA00022737"/>
    </source>
</evidence>
<keyword evidence="11" id="KW-1185">Reference proteome</keyword>
<dbReference type="PANTHER" id="PTHR45720">
    <property type="entry name" value="CHLORIDE CHANNEL PROTEIN 2"/>
    <property type="match status" value="1"/>
</dbReference>
<evidence type="ECO:0008006" key="12">
    <source>
        <dbReference type="Google" id="ProtNLM"/>
    </source>
</evidence>
<evidence type="ECO:0000256" key="7">
    <source>
        <dbReference type="ARBA" id="ARBA00023136"/>
    </source>
</evidence>
<proteinExistence type="predicted"/>
<feature type="non-terminal residue" evidence="10">
    <location>
        <position position="1"/>
    </location>
</feature>
<feature type="transmembrane region" description="Helical" evidence="9">
    <location>
        <begin position="207"/>
        <end position="231"/>
    </location>
</feature>
<dbReference type="Pfam" id="PF00654">
    <property type="entry name" value="Voltage_CLC"/>
    <property type="match status" value="1"/>
</dbReference>
<feature type="transmembrane region" description="Helical" evidence="9">
    <location>
        <begin position="534"/>
        <end position="553"/>
    </location>
</feature>
<dbReference type="AlphaFoldDB" id="A0A7R9Q882"/>
<feature type="transmembrane region" description="Helical" evidence="9">
    <location>
        <begin position="397"/>
        <end position="420"/>
    </location>
</feature>
<organism evidence="10">
    <name type="scientific">Medioppia subpectinata</name>
    <dbReference type="NCBI Taxonomy" id="1979941"/>
    <lineage>
        <taxon>Eukaryota</taxon>
        <taxon>Metazoa</taxon>
        <taxon>Ecdysozoa</taxon>
        <taxon>Arthropoda</taxon>
        <taxon>Chelicerata</taxon>
        <taxon>Arachnida</taxon>
        <taxon>Acari</taxon>
        <taxon>Acariformes</taxon>
        <taxon>Sarcoptiformes</taxon>
        <taxon>Oribatida</taxon>
        <taxon>Brachypylina</taxon>
        <taxon>Oppioidea</taxon>
        <taxon>Oppiidae</taxon>
        <taxon>Medioppia</taxon>
    </lineage>
</organism>
<dbReference type="SUPFAM" id="SSF54631">
    <property type="entry name" value="CBS-domain pair"/>
    <property type="match status" value="1"/>
</dbReference>
<dbReference type="Proteomes" id="UP000759131">
    <property type="component" value="Unassembled WGS sequence"/>
</dbReference>
<dbReference type="InterPro" id="IPR046342">
    <property type="entry name" value="CBS_dom_sf"/>
</dbReference>
<feature type="transmembrane region" description="Helical" evidence="9">
    <location>
        <begin position="733"/>
        <end position="756"/>
    </location>
</feature>
<dbReference type="InterPro" id="IPR001807">
    <property type="entry name" value="ClC"/>
</dbReference>
<dbReference type="SUPFAM" id="SSF81340">
    <property type="entry name" value="Clc chloride channel"/>
    <property type="match status" value="1"/>
</dbReference>
<keyword evidence="5 9" id="KW-1133">Transmembrane helix</keyword>
<dbReference type="EMBL" id="CAJPIZ010015057">
    <property type="protein sequence ID" value="CAG2115079.1"/>
    <property type="molecule type" value="Genomic_DNA"/>
</dbReference>
<evidence type="ECO:0000313" key="11">
    <source>
        <dbReference type="Proteomes" id="UP000759131"/>
    </source>
</evidence>
<reference evidence="10" key="1">
    <citation type="submission" date="2020-11" db="EMBL/GenBank/DDBJ databases">
        <authorList>
            <person name="Tran Van P."/>
        </authorList>
    </citation>
    <scope>NUCLEOTIDE SEQUENCE</scope>
</reference>
<evidence type="ECO:0000256" key="1">
    <source>
        <dbReference type="ARBA" id="ARBA00004141"/>
    </source>
</evidence>
<dbReference type="OrthoDB" id="4564at2759"/>
<keyword evidence="3 9" id="KW-0812">Transmembrane</keyword>
<evidence type="ECO:0000256" key="8">
    <source>
        <dbReference type="ARBA" id="ARBA00023214"/>
    </source>
</evidence>
<dbReference type="PANTHER" id="PTHR45720:SF10">
    <property type="entry name" value="CHLORIDE CHANNEL PROTEIN 2"/>
    <property type="match status" value="1"/>
</dbReference>
<keyword evidence="6" id="KW-0406">Ion transport</keyword>
<dbReference type="Gene3D" id="1.10.3080.10">
    <property type="entry name" value="Clc chloride channel"/>
    <property type="match status" value="2"/>
</dbReference>
<keyword evidence="2" id="KW-0813">Transport</keyword>
<gene>
    <name evidence="10" type="ORF">OSB1V03_LOCUS15045</name>
</gene>
<dbReference type="GO" id="GO:0005886">
    <property type="term" value="C:plasma membrane"/>
    <property type="evidence" value="ECO:0007669"/>
    <property type="project" value="TreeGrafter"/>
</dbReference>
<evidence type="ECO:0000256" key="9">
    <source>
        <dbReference type="SAM" id="Phobius"/>
    </source>
</evidence>
<feature type="transmembrane region" description="Helical" evidence="9">
    <location>
        <begin position="289"/>
        <end position="309"/>
    </location>
</feature>
<evidence type="ECO:0000256" key="3">
    <source>
        <dbReference type="ARBA" id="ARBA00022692"/>
    </source>
</evidence>
<name>A0A7R9Q882_9ACAR</name>
<feature type="transmembrane region" description="Helical" evidence="9">
    <location>
        <begin position="79"/>
        <end position="102"/>
    </location>
</feature>
<keyword evidence="4" id="KW-0677">Repeat</keyword>
<feature type="transmembrane region" description="Helical" evidence="9">
    <location>
        <begin position="466"/>
        <end position="490"/>
    </location>
</feature>
<feature type="transmembrane region" description="Helical" evidence="9">
    <location>
        <begin position="122"/>
        <end position="143"/>
    </location>
</feature>
<keyword evidence="7 9" id="KW-0472">Membrane</keyword>
<feature type="transmembrane region" description="Helical" evidence="9">
    <location>
        <begin position="496"/>
        <end position="513"/>
    </location>
</feature>
<sequence>TIIMQSQRRRSSVLDYEQSLMFGQYREKLANFASIQSQKSNKLREERQKESTNKAHLNSRCAGSLIRKVISIAELGGDWILLAILSIILAFLSFVMDIVIHFCFHVRDWLQESISDEFVYKYLLWIAFSVCLILSSAIFVRYVSPQAAGSGVGEMKVILRGVVLKGSGLPLGKEGPFVHMAAMVTNQLIKLFPIRSQNEYESRFLDLIAVACAVGVATTFAAPVGGVLYSIEIVSVFFSVRSYWMGFFAATIGALFWRLFTVWSHMEDNITHLFKTNFRREYPYETLELISFAILGIFAGISAFLFVTLQRHIVLFNRKRTTFHIILQRYPLIYPVLVTTIICLVSFPPAFGQYYGSWLSSEQSMHELFSNYTWGTIADQIDKDEIIDNWKTPNTSVYVTTFLFFVMNLVIVALGSTLPVPSGLIIPSFKIGAGLGRFYGEWMAYIFPKGINPYYDRTDLPIIAGAYAVAGSAAFAGANTGALSSAVIIFEVTGQMTHLLPVIIAVITATLVAQRLGPSIYDIAVFATNNSIKFFSAVIIAVITATLVAQRLGPSIYDSLIKLKKLPYLPPIIQSSSSAHRLFVQEFMERDLMYVWEGCSYRYLRHLLNSKKHLNIYPFVKSPETMILLGTVERIELQNLLESHLSKDQMIDDLKKSPPVMTKPSPTCPIHGQQPRFHVATIPENEVLEITSVGKHVWEENQLEKLVDFTACPIDPAPFQLVEGTSLMKAHNMFSLLGLQLAFVTVLGRLIGVVALKEIRKAIEQMNSRELPRKKSDSSPESKPLNA</sequence>
<feature type="transmembrane region" description="Helical" evidence="9">
    <location>
        <begin position="330"/>
        <end position="351"/>
    </location>
</feature>
<dbReference type="GO" id="GO:0005247">
    <property type="term" value="F:voltage-gated chloride channel activity"/>
    <property type="evidence" value="ECO:0007669"/>
    <property type="project" value="TreeGrafter"/>
</dbReference>
<accession>A0A7R9Q882</accession>
<comment type="subcellular location">
    <subcellularLocation>
        <location evidence="1">Membrane</location>
        <topology evidence="1">Multi-pass membrane protein</topology>
    </subcellularLocation>
</comment>
<evidence type="ECO:0000256" key="6">
    <source>
        <dbReference type="ARBA" id="ARBA00023065"/>
    </source>
</evidence>
<dbReference type="FunFam" id="3.10.580.10:FF:000032">
    <property type="entry name" value="Chloride channel protein"/>
    <property type="match status" value="1"/>
</dbReference>
<feature type="transmembrane region" description="Helical" evidence="9">
    <location>
        <begin position="243"/>
        <end position="260"/>
    </location>
</feature>
<dbReference type="PRINTS" id="PR00762">
    <property type="entry name" value="CLCHANNEL"/>
</dbReference>
<protein>
    <recommendedName>
        <fullName evidence="12">Chloride channel protein</fullName>
    </recommendedName>
</protein>
<keyword evidence="8" id="KW-0868">Chloride</keyword>
<dbReference type="InterPro" id="IPR050970">
    <property type="entry name" value="Cl_channel_volt-gated"/>
</dbReference>
<evidence type="ECO:0000313" key="10">
    <source>
        <dbReference type="EMBL" id="CAD7634649.1"/>
    </source>
</evidence>
<dbReference type="CDD" id="cd04591">
    <property type="entry name" value="CBS_pair_voltage-gated_CLC_euk_bac"/>
    <property type="match status" value="1"/>
</dbReference>